<evidence type="ECO:0000256" key="4">
    <source>
        <dbReference type="RuleBase" id="RU004262"/>
    </source>
</evidence>
<dbReference type="Pfam" id="PF00151">
    <property type="entry name" value="Lipase"/>
    <property type="match status" value="1"/>
</dbReference>
<feature type="domain" description="Lipase" evidence="5">
    <location>
        <begin position="46"/>
        <end position="325"/>
    </location>
</feature>
<name>A0A1D2MNF3_ORCCI</name>
<dbReference type="AlphaFoldDB" id="A0A1D2MNF3"/>
<dbReference type="Proteomes" id="UP000094527">
    <property type="component" value="Unassembled WGS sequence"/>
</dbReference>
<proteinExistence type="inferred from homology"/>
<dbReference type="InterPro" id="IPR000734">
    <property type="entry name" value="TAG_lipase"/>
</dbReference>
<dbReference type="InterPro" id="IPR002334">
    <property type="entry name" value="Allerg_PlipaseA1"/>
</dbReference>
<dbReference type="EMBL" id="LJIJ01000788">
    <property type="protein sequence ID" value="ODM94556.1"/>
    <property type="molecule type" value="Genomic_DNA"/>
</dbReference>
<accession>A0A1D2MNF3</accession>
<keyword evidence="7" id="KW-1185">Reference proteome</keyword>
<dbReference type="GO" id="GO:0016042">
    <property type="term" value="P:lipid catabolic process"/>
    <property type="evidence" value="ECO:0007669"/>
    <property type="project" value="TreeGrafter"/>
</dbReference>
<dbReference type="GO" id="GO:0017171">
    <property type="term" value="F:serine hydrolase activity"/>
    <property type="evidence" value="ECO:0007669"/>
    <property type="project" value="TreeGrafter"/>
</dbReference>
<organism evidence="6 7">
    <name type="scientific">Orchesella cincta</name>
    <name type="common">Springtail</name>
    <name type="synonym">Podura cincta</name>
    <dbReference type="NCBI Taxonomy" id="48709"/>
    <lineage>
        <taxon>Eukaryota</taxon>
        <taxon>Metazoa</taxon>
        <taxon>Ecdysozoa</taxon>
        <taxon>Arthropoda</taxon>
        <taxon>Hexapoda</taxon>
        <taxon>Collembola</taxon>
        <taxon>Entomobryomorpha</taxon>
        <taxon>Entomobryoidea</taxon>
        <taxon>Orchesellidae</taxon>
        <taxon>Orchesellinae</taxon>
        <taxon>Orchesella</taxon>
    </lineage>
</organism>
<dbReference type="PANTHER" id="PTHR11610:SF173">
    <property type="entry name" value="LIPASE DOMAIN-CONTAINING PROTEIN-RELATED"/>
    <property type="match status" value="1"/>
</dbReference>
<protein>
    <submittedName>
        <fullName evidence="6">Pancreatic triacylglycerol lipase</fullName>
    </submittedName>
</protein>
<gene>
    <name evidence="6" type="ORF">Ocin01_12130</name>
</gene>
<dbReference type="PRINTS" id="PR00825">
    <property type="entry name" value="DOLALLERGEN"/>
</dbReference>
<dbReference type="InterPro" id="IPR033906">
    <property type="entry name" value="Lipase_N"/>
</dbReference>
<comment type="similarity">
    <text evidence="2 4">Belongs to the AB hydrolase superfamily. Lipase family.</text>
</comment>
<dbReference type="InterPro" id="IPR013818">
    <property type="entry name" value="Lipase"/>
</dbReference>
<evidence type="ECO:0000313" key="7">
    <source>
        <dbReference type="Proteomes" id="UP000094527"/>
    </source>
</evidence>
<dbReference type="STRING" id="48709.A0A1D2MNF3"/>
<dbReference type="InterPro" id="IPR029058">
    <property type="entry name" value="AB_hydrolase_fold"/>
</dbReference>
<keyword evidence="3" id="KW-0964">Secreted</keyword>
<dbReference type="OrthoDB" id="199913at2759"/>
<dbReference type="Gene3D" id="3.40.50.1820">
    <property type="entry name" value="alpha/beta hydrolase"/>
    <property type="match status" value="1"/>
</dbReference>
<dbReference type="GO" id="GO:0016298">
    <property type="term" value="F:lipase activity"/>
    <property type="evidence" value="ECO:0007669"/>
    <property type="project" value="InterPro"/>
</dbReference>
<comment type="subcellular location">
    <subcellularLocation>
        <location evidence="1">Secreted</location>
    </subcellularLocation>
</comment>
<dbReference type="PANTHER" id="PTHR11610">
    <property type="entry name" value="LIPASE"/>
    <property type="match status" value="1"/>
</dbReference>
<evidence type="ECO:0000259" key="5">
    <source>
        <dbReference type="Pfam" id="PF00151"/>
    </source>
</evidence>
<reference evidence="6 7" key="1">
    <citation type="journal article" date="2016" name="Genome Biol. Evol.">
        <title>Gene Family Evolution Reflects Adaptation to Soil Environmental Stressors in the Genome of the Collembolan Orchesella cincta.</title>
        <authorList>
            <person name="Faddeeva-Vakhrusheva A."/>
            <person name="Derks M.F."/>
            <person name="Anvar S.Y."/>
            <person name="Agamennone V."/>
            <person name="Suring W."/>
            <person name="Smit S."/>
            <person name="van Straalen N.M."/>
            <person name="Roelofs D."/>
        </authorList>
    </citation>
    <scope>NUCLEOTIDE SEQUENCE [LARGE SCALE GENOMIC DNA]</scope>
    <source>
        <tissue evidence="6">Mixed pool</tissue>
    </source>
</reference>
<evidence type="ECO:0000256" key="2">
    <source>
        <dbReference type="ARBA" id="ARBA00010701"/>
    </source>
</evidence>
<sequence length="339" mass="37240">MGDSRITPEVIWFENGNGIRFPAIIDENVDLNQLNPLFWGSTLDREQHIHFLLYTRGDTSPYELTVGNVDSLESSKFDKALPTKIVIHGFTNSDKVGLAPVARSAYINSKNSALPPVNLIVVDWGKNTFLVGVKVARFIEFLVAQGNSLNKIHCIGHSLGAHIAGFAGSNMTNMTLPRITALDPALPLFEDATDENRIDPSDAAYSYPYVDVIHTAGGGSSTNRNGRAALAFFEPRGHADFYVNNGKTQPGCGLDIFGACAHLRAYEYYFESVANPVGFLSCECNSWKEYDAGTCECSNVAFMGEHCSNSSRGMFYLKTRSRAPYAIYTPAKIKQAFHI</sequence>
<dbReference type="OMA" id="FYMESIN"/>
<dbReference type="SUPFAM" id="SSF53474">
    <property type="entry name" value="alpha/beta-Hydrolases"/>
    <property type="match status" value="1"/>
</dbReference>
<dbReference type="PRINTS" id="PR00821">
    <property type="entry name" value="TAGLIPASE"/>
</dbReference>
<evidence type="ECO:0000256" key="1">
    <source>
        <dbReference type="ARBA" id="ARBA00004613"/>
    </source>
</evidence>
<evidence type="ECO:0000313" key="6">
    <source>
        <dbReference type="EMBL" id="ODM94556.1"/>
    </source>
</evidence>
<dbReference type="CDD" id="cd00707">
    <property type="entry name" value="Pancreat_lipase_like"/>
    <property type="match status" value="1"/>
</dbReference>
<dbReference type="GO" id="GO:0005615">
    <property type="term" value="C:extracellular space"/>
    <property type="evidence" value="ECO:0007669"/>
    <property type="project" value="TreeGrafter"/>
</dbReference>
<comment type="caution">
    <text evidence="6">The sequence shown here is derived from an EMBL/GenBank/DDBJ whole genome shotgun (WGS) entry which is preliminary data.</text>
</comment>
<evidence type="ECO:0000256" key="3">
    <source>
        <dbReference type="ARBA" id="ARBA00022525"/>
    </source>
</evidence>